<evidence type="ECO:0000313" key="2">
    <source>
        <dbReference type="Proteomes" id="UP001476798"/>
    </source>
</evidence>
<protein>
    <submittedName>
        <fullName evidence="1">Uncharacterized protein</fullName>
    </submittedName>
</protein>
<sequence length="84" mass="8716">MCTWSGLLLHGNVSNPGAAVSVSLGASQLCSLLSSCATTTITATATQAGLLLGVTRAGQGEVWTVDLPRVQVFHFQCCSSWFSL</sequence>
<organism evidence="1 2">
    <name type="scientific">Goodea atripinnis</name>
    <dbReference type="NCBI Taxonomy" id="208336"/>
    <lineage>
        <taxon>Eukaryota</taxon>
        <taxon>Metazoa</taxon>
        <taxon>Chordata</taxon>
        <taxon>Craniata</taxon>
        <taxon>Vertebrata</taxon>
        <taxon>Euteleostomi</taxon>
        <taxon>Actinopterygii</taxon>
        <taxon>Neopterygii</taxon>
        <taxon>Teleostei</taxon>
        <taxon>Neoteleostei</taxon>
        <taxon>Acanthomorphata</taxon>
        <taxon>Ovalentaria</taxon>
        <taxon>Atherinomorphae</taxon>
        <taxon>Cyprinodontiformes</taxon>
        <taxon>Goodeidae</taxon>
        <taxon>Goodea</taxon>
    </lineage>
</organism>
<dbReference type="EMBL" id="JAHRIO010020423">
    <property type="protein sequence ID" value="MEQ2164589.1"/>
    <property type="molecule type" value="Genomic_DNA"/>
</dbReference>
<reference evidence="1 2" key="1">
    <citation type="submission" date="2021-06" db="EMBL/GenBank/DDBJ databases">
        <authorList>
            <person name="Palmer J.M."/>
        </authorList>
    </citation>
    <scope>NUCLEOTIDE SEQUENCE [LARGE SCALE GENOMIC DNA]</scope>
    <source>
        <strain evidence="1 2">GA_2019</strain>
        <tissue evidence="1">Muscle</tissue>
    </source>
</reference>
<evidence type="ECO:0000313" key="1">
    <source>
        <dbReference type="EMBL" id="MEQ2164589.1"/>
    </source>
</evidence>
<name>A0ABV0MZM3_9TELE</name>
<comment type="caution">
    <text evidence="1">The sequence shown here is derived from an EMBL/GenBank/DDBJ whole genome shotgun (WGS) entry which is preliminary data.</text>
</comment>
<gene>
    <name evidence="1" type="ORF">GOODEAATRI_008212</name>
</gene>
<dbReference type="Proteomes" id="UP001476798">
    <property type="component" value="Unassembled WGS sequence"/>
</dbReference>
<keyword evidence="2" id="KW-1185">Reference proteome</keyword>
<accession>A0ABV0MZM3</accession>
<proteinExistence type="predicted"/>